<name>A0A392S0V7_9FABA</name>
<comment type="caution">
    <text evidence="2">The sequence shown here is derived from an EMBL/GenBank/DDBJ whole genome shotgun (WGS) entry which is preliminary data.</text>
</comment>
<proteinExistence type="predicted"/>
<dbReference type="Pfam" id="PF13966">
    <property type="entry name" value="zf-RVT"/>
    <property type="match status" value="1"/>
</dbReference>
<feature type="non-terminal residue" evidence="2">
    <location>
        <position position="1"/>
    </location>
</feature>
<keyword evidence="3" id="KW-1185">Reference proteome</keyword>
<keyword evidence="2" id="KW-0413">Isomerase</keyword>
<reference evidence="2 3" key="1">
    <citation type="journal article" date="2018" name="Front. Plant Sci.">
        <title>Red Clover (Trifolium pratense) and Zigzag Clover (T. medium) - A Picture of Genomic Similarities and Differences.</title>
        <authorList>
            <person name="Dluhosova J."/>
            <person name="Istvanek J."/>
            <person name="Nedelnik J."/>
            <person name="Repkova J."/>
        </authorList>
    </citation>
    <scope>NUCLEOTIDE SEQUENCE [LARGE SCALE GENOMIC DNA]</scope>
    <source>
        <strain evidence="3">cv. 10/8</strain>
        <tissue evidence="2">Leaf</tissue>
    </source>
</reference>
<dbReference type="GO" id="GO:0016853">
    <property type="term" value="F:isomerase activity"/>
    <property type="evidence" value="ECO:0007669"/>
    <property type="project" value="UniProtKB-KW"/>
</dbReference>
<feature type="domain" description="Reverse transcriptase zinc-binding" evidence="1">
    <location>
        <begin position="5"/>
        <end position="84"/>
    </location>
</feature>
<evidence type="ECO:0000259" key="1">
    <source>
        <dbReference type="Pfam" id="PF13966"/>
    </source>
</evidence>
<sequence length="89" mass="10047">PANSYSVRGAYQLLTAQDSVILDTSHDRIWHRQVPLKVSIFAWRLSRDKLPTKDNLVTRGILSPAAHFCVSGCGAVESAQHLFYLLQYF</sequence>
<evidence type="ECO:0000313" key="2">
    <source>
        <dbReference type="EMBL" id="MCI42488.1"/>
    </source>
</evidence>
<protein>
    <submittedName>
        <fullName evidence="2">70 kDa peptidyl-prolyl isomerase</fullName>
    </submittedName>
</protein>
<accession>A0A392S0V7</accession>
<dbReference type="EMBL" id="LXQA010305217">
    <property type="protein sequence ID" value="MCI42488.1"/>
    <property type="molecule type" value="Genomic_DNA"/>
</dbReference>
<evidence type="ECO:0000313" key="3">
    <source>
        <dbReference type="Proteomes" id="UP000265520"/>
    </source>
</evidence>
<dbReference type="Proteomes" id="UP000265520">
    <property type="component" value="Unassembled WGS sequence"/>
</dbReference>
<dbReference type="AlphaFoldDB" id="A0A392S0V7"/>
<organism evidence="2 3">
    <name type="scientific">Trifolium medium</name>
    <dbReference type="NCBI Taxonomy" id="97028"/>
    <lineage>
        <taxon>Eukaryota</taxon>
        <taxon>Viridiplantae</taxon>
        <taxon>Streptophyta</taxon>
        <taxon>Embryophyta</taxon>
        <taxon>Tracheophyta</taxon>
        <taxon>Spermatophyta</taxon>
        <taxon>Magnoliopsida</taxon>
        <taxon>eudicotyledons</taxon>
        <taxon>Gunneridae</taxon>
        <taxon>Pentapetalae</taxon>
        <taxon>rosids</taxon>
        <taxon>fabids</taxon>
        <taxon>Fabales</taxon>
        <taxon>Fabaceae</taxon>
        <taxon>Papilionoideae</taxon>
        <taxon>50 kb inversion clade</taxon>
        <taxon>NPAAA clade</taxon>
        <taxon>Hologalegina</taxon>
        <taxon>IRL clade</taxon>
        <taxon>Trifolieae</taxon>
        <taxon>Trifolium</taxon>
    </lineage>
</organism>
<dbReference type="InterPro" id="IPR026960">
    <property type="entry name" value="RVT-Znf"/>
</dbReference>